<dbReference type="PANTHER" id="PTHR38696">
    <property type="entry name" value="MEDIATOR OF RNA POLYMERASE II TRANSCRIPTION SUBUNIT 13"/>
    <property type="match status" value="1"/>
</dbReference>
<sequence length="298" mass="32223">MLAPPPPAYTASTSSSTASLTNAASSSTTACPYPTRPVAMIAMHSHDTFRIFGLGDEPLRELTAAILAAWPKGIQRTKWSGGIDGRSPRHYKIQLHGFPFLGQADEAVPSRRLLASLLRTMLALGWRLMVTADISRVNWDKDVLIFLPMAAPFRTANVFSMSFNRHDRLRVIDAPDEALGVIDEAVRRGWAQGVQERGVYCGAVEYKLRGNPWFTQFTFEFMSMRLLMAGIVADLHAIGYSVYASVDVSSISDGKGIDSWVIVKDVDKLPPIEPMGPPSPVASPNAAMFGGGAGGNAG</sequence>
<organism evidence="2 3">
    <name type="scientific">Catenaria anguillulae PL171</name>
    <dbReference type="NCBI Taxonomy" id="765915"/>
    <lineage>
        <taxon>Eukaryota</taxon>
        <taxon>Fungi</taxon>
        <taxon>Fungi incertae sedis</taxon>
        <taxon>Blastocladiomycota</taxon>
        <taxon>Blastocladiomycetes</taxon>
        <taxon>Blastocladiales</taxon>
        <taxon>Catenariaceae</taxon>
        <taxon>Catenaria</taxon>
    </lineage>
</organism>
<protein>
    <submittedName>
        <fullName evidence="2">Uncharacterized protein</fullName>
    </submittedName>
</protein>
<feature type="region of interest" description="Disordered" evidence="1">
    <location>
        <begin position="276"/>
        <end position="298"/>
    </location>
</feature>
<feature type="compositionally biased region" description="Gly residues" evidence="1">
    <location>
        <begin position="289"/>
        <end position="298"/>
    </location>
</feature>
<dbReference type="PANTHER" id="PTHR38696:SF1">
    <property type="entry name" value="MEDIATOR OF RNA POLYMERASE II TRANSCRIPTION SUBUNIT 13"/>
    <property type="match status" value="1"/>
</dbReference>
<dbReference type="Proteomes" id="UP000193411">
    <property type="component" value="Unassembled WGS sequence"/>
</dbReference>
<name>A0A1Y2HLS7_9FUNG</name>
<reference evidence="2 3" key="1">
    <citation type="submission" date="2016-07" db="EMBL/GenBank/DDBJ databases">
        <title>Pervasive Adenine N6-methylation of Active Genes in Fungi.</title>
        <authorList>
            <consortium name="DOE Joint Genome Institute"/>
            <person name="Mondo S.J."/>
            <person name="Dannebaum R.O."/>
            <person name="Kuo R.C."/>
            <person name="Labutti K."/>
            <person name="Haridas S."/>
            <person name="Kuo A."/>
            <person name="Salamov A."/>
            <person name="Ahrendt S.R."/>
            <person name="Lipzen A."/>
            <person name="Sullivan W."/>
            <person name="Andreopoulos W.B."/>
            <person name="Clum A."/>
            <person name="Lindquist E."/>
            <person name="Daum C."/>
            <person name="Ramamoorthy G.K."/>
            <person name="Gryganskyi A."/>
            <person name="Culley D."/>
            <person name="Magnuson J.K."/>
            <person name="James T.Y."/>
            <person name="O'Malley M.A."/>
            <person name="Stajich J.E."/>
            <person name="Spatafora J.W."/>
            <person name="Visel A."/>
            <person name="Grigoriev I.V."/>
        </authorList>
    </citation>
    <scope>NUCLEOTIDE SEQUENCE [LARGE SCALE GENOMIC DNA]</scope>
    <source>
        <strain evidence="2 3">PL171</strain>
    </source>
</reference>
<accession>A0A1Y2HLS7</accession>
<evidence type="ECO:0000256" key="1">
    <source>
        <dbReference type="SAM" id="MobiDB-lite"/>
    </source>
</evidence>
<dbReference type="EMBL" id="MCFL01000025">
    <property type="protein sequence ID" value="ORZ34924.1"/>
    <property type="molecule type" value="Genomic_DNA"/>
</dbReference>
<proteinExistence type="predicted"/>
<dbReference type="AlphaFoldDB" id="A0A1Y2HLS7"/>
<keyword evidence="3" id="KW-1185">Reference proteome</keyword>
<dbReference type="OrthoDB" id="58379at2759"/>
<comment type="caution">
    <text evidence="2">The sequence shown here is derived from an EMBL/GenBank/DDBJ whole genome shotgun (WGS) entry which is preliminary data.</text>
</comment>
<evidence type="ECO:0000313" key="2">
    <source>
        <dbReference type="EMBL" id="ORZ34924.1"/>
    </source>
</evidence>
<feature type="compositionally biased region" description="Low complexity" evidence="1">
    <location>
        <begin position="9"/>
        <end position="28"/>
    </location>
</feature>
<dbReference type="STRING" id="765915.A0A1Y2HLS7"/>
<feature type="region of interest" description="Disordered" evidence="1">
    <location>
        <begin position="1"/>
        <end position="28"/>
    </location>
</feature>
<evidence type="ECO:0000313" key="3">
    <source>
        <dbReference type="Proteomes" id="UP000193411"/>
    </source>
</evidence>
<gene>
    <name evidence="2" type="ORF">BCR44DRAFT_119912</name>
</gene>